<dbReference type="STRING" id="59922.P9303_01401"/>
<dbReference type="Gene3D" id="3.40.50.720">
    <property type="entry name" value="NAD(P)-binding Rossmann-like Domain"/>
    <property type="match status" value="1"/>
</dbReference>
<dbReference type="SUPFAM" id="SSF51735">
    <property type="entry name" value="NAD(P)-binding Rossmann-fold domains"/>
    <property type="match status" value="1"/>
</dbReference>
<dbReference type="NCBIfam" id="TIGR02622">
    <property type="entry name" value="CDP_4_6_dhtase"/>
    <property type="match status" value="1"/>
</dbReference>
<dbReference type="InterPro" id="IPR016040">
    <property type="entry name" value="NAD(P)-bd_dom"/>
</dbReference>
<sequence>MENMVMAESWNPDFWCGRRVWLSGHTGFKGSWLALWLLHWGAVVEGYALDPDQAGGPSLFDSLEIAADLSRDERADLAQADHLVTRLRAFQPEVVFHLAAQPLVTRSYREPLQTWNTNVIGTCHVLEALRQLDHPCVSVMITTDKVYDNQEWEYGYRENDPLGGHDPYSSSKAAAELAIASWRASFCGLLPHQVPNLKLVSARAGNVIGGGDWAENRIVPDAIRALIKAEPIVVRAPESTRPWQHVLEPLGGYLALAEQLHENPNLATAFNFGPQRSANRPVAALVEEILSHWPGSWLDQSDPKAKHEAGRLDLTTDRAFHQLGWSPRWSFEVTIAETVNWYRRFHAGEDARQLCLEQIDRYVKG</sequence>
<evidence type="ECO:0000313" key="2">
    <source>
        <dbReference type="EMBL" id="ABM76895.1"/>
    </source>
</evidence>
<dbReference type="Pfam" id="PF16363">
    <property type="entry name" value="GDP_Man_Dehyd"/>
    <property type="match status" value="1"/>
</dbReference>
<dbReference type="PANTHER" id="PTHR43000">
    <property type="entry name" value="DTDP-D-GLUCOSE 4,6-DEHYDRATASE-RELATED"/>
    <property type="match status" value="1"/>
</dbReference>
<dbReference type="EMBL" id="CP000554">
    <property type="protein sequence ID" value="ABM76895.1"/>
    <property type="molecule type" value="Genomic_DNA"/>
</dbReference>
<evidence type="ECO:0000313" key="3">
    <source>
        <dbReference type="Proteomes" id="UP000002274"/>
    </source>
</evidence>
<gene>
    <name evidence="2" type="primary">rfbG</name>
    <name evidence="2" type="ordered locus">P9303_01401</name>
</gene>
<organism evidence="2 3">
    <name type="scientific">Prochlorococcus marinus (strain MIT 9303)</name>
    <dbReference type="NCBI Taxonomy" id="59922"/>
    <lineage>
        <taxon>Bacteria</taxon>
        <taxon>Bacillati</taxon>
        <taxon>Cyanobacteriota</taxon>
        <taxon>Cyanophyceae</taxon>
        <taxon>Synechococcales</taxon>
        <taxon>Prochlorococcaceae</taxon>
        <taxon>Prochlorococcus</taxon>
    </lineage>
</organism>
<dbReference type="EC" id="4.2.1.45" evidence="2"/>
<evidence type="ECO:0000259" key="1">
    <source>
        <dbReference type="Pfam" id="PF16363"/>
    </source>
</evidence>
<dbReference type="Gene3D" id="3.90.25.10">
    <property type="entry name" value="UDP-galactose 4-epimerase, domain 1"/>
    <property type="match status" value="1"/>
</dbReference>
<dbReference type="AlphaFoldDB" id="A2C5Y5"/>
<dbReference type="InterPro" id="IPR036291">
    <property type="entry name" value="NAD(P)-bd_dom_sf"/>
</dbReference>
<dbReference type="KEGG" id="pmf:P9303_01401"/>
<dbReference type="RefSeq" id="WP_011824826.1">
    <property type="nucleotide sequence ID" value="NC_008820.1"/>
</dbReference>
<feature type="domain" description="NAD(P)-binding" evidence="1">
    <location>
        <begin position="24"/>
        <end position="338"/>
    </location>
</feature>
<dbReference type="HOGENOM" id="CLU_007383_1_7_3"/>
<name>A2C5Y5_PROM3</name>
<accession>A2C5Y5</accession>
<dbReference type="GO" id="GO:0047733">
    <property type="term" value="F:CDP-glucose 4,6-dehydratase activity"/>
    <property type="evidence" value="ECO:0007669"/>
    <property type="project" value="UniProtKB-EC"/>
</dbReference>
<reference evidence="2 3" key="1">
    <citation type="journal article" date="2007" name="PLoS Genet.">
        <title>Patterns and implications of gene gain and loss in the evolution of Prochlorococcus.</title>
        <authorList>
            <person name="Kettler G.C."/>
            <person name="Martiny A.C."/>
            <person name="Huang K."/>
            <person name="Zucker J."/>
            <person name="Coleman M.L."/>
            <person name="Rodrigue S."/>
            <person name="Chen F."/>
            <person name="Lapidus A."/>
            <person name="Ferriera S."/>
            <person name="Johnson J."/>
            <person name="Steglich C."/>
            <person name="Church G.M."/>
            <person name="Richardson P."/>
            <person name="Chisholm S.W."/>
        </authorList>
    </citation>
    <scope>NUCLEOTIDE SEQUENCE [LARGE SCALE GENOMIC DNA]</scope>
    <source>
        <strain evidence="2 3">MIT 9303</strain>
    </source>
</reference>
<protein>
    <submittedName>
        <fullName evidence="2">CDP-glucose 4,6-dehydratase</fullName>
        <ecNumber evidence="2">4.2.1.45</ecNumber>
    </submittedName>
</protein>
<dbReference type="BioCyc" id="PMAR59922:G1G80-135-MONOMER"/>
<proteinExistence type="predicted"/>
<dbReference type="Proteomes" id="UP000002274">
    <property type="component" value="Chromosome"/>
</dbReference>
<dbReference type="InterPro" id="IPR013445">
    <property type="entry name" value="CDP_4_6_deHydtase"/>
</dbReference>
<keyword evidence="2" id="KW-0456">Lyase</keyword>